<dbReference type="RefSeq" id="WP_149607657.1">
    <property type="nucleotide sequence ID" value="NZ_VTZD01000012.1"/>
</dbReference>
<dbReference type="Proteomes" id="UP000323297">
    <property type="component" value="Unassembled WGS sequence"/>
</dbReference>
<evidence type="ECO:0000313" key="1">
    <source>
        <dbReference type="EMBL" id="KAA1144066.1"/>
    </source>
</evidence>
<accession>A0A5B0T0Z4</accession>
<dbReference type="AlphaFoldDB" id="A0A5B0T0Z4"/>
<organism evidence="1 2">
    <name type="scientific">Citrobacter portucalensis</name>
    <dbReference type="NCBI Taxonomy" id="1639133"/>
    <lineage>
        <taxon>Bacteria</taxon>
        <taxon>Pseudomonadati</taxon>
        <taxon>Pseudomonadota</taxon>
        <taxon>Gammaproteobacteria</taxon>
        <taxon>Enterobacterales</taxon>
        <taxon>Enterobacteriaceae</taxon>
        <taxon>Citrobacter</taxon>
        <taxon>Citrobacter freundii complex</taxon>
    </lineage>
</organism>
<dbReference type="InterPro" id="IPR010260">
    <property type="entry name" value="AlpA"/>
</dbReference>
<sequence>MITSQPLTSLDFPLSGNVRIRQVALFLAMSESTVHRRVKDPGFPQPVRLSSRLVVFDAAEVRRWQERSKTG</sequence>
<comment type="caution">
    <text evidence="1">The sequence shown here is derived from an EMBL/GenBank/DDBJ whole genome shotgun (WGS) entry which is preliminary data.</text>
</comment>
<dbReference type="EMBL" id="VTZD01000012">
    <property type="protein sequence ID" value="KAA1144066.1"/>
    <property type="molecule type" value="Genomic_DNA"/>
</dbReference>
<reference evidence="1 2" key="1">
    <citation type="submission" date="2019-08" db="EMBL/GenBank/DDBJ databases">
        <title>Draft genome sequence of Citrobacter portucalensis strain isolated from green turtle.</title>
        <authorList>
            <person name="Fernandes M.R."/>
            <person name="Sellera F.P."/>
            <person name="Goldeberg D.W."/>
            <person name="Costa D.C."/>
            <person name="Lincopan N."/>
        </authorList>
    </citation>
    <scope>NUCLEOTIDE SEQUENCE [LARGE SCALE GENOMIC DNA]</scope>
    <source>
        <strain evidence="1 2">TV06</strain>
    </source>
</reference>
<gene>
    <name evidence="1" type="ORF">D3H66_10765</name>
</gene>
<name>A0A5B0T0Z4_9ENTR</name>
<dbReference type="Pfam" id="PF05930">
    <property type="entry name" value="Phage_AlpA"/>
    <property type="match status" value="1"/>
</dbReference>
<proteinExistence type="predicted"/>
<evidence type="ECO:0000313" key="2">
    <source>
        <dbReference type="Proteomes" id="UP000323297"/>
    </source>
</evidence>
<protein>
    <submittedName>
        <fullName evidence="1">AlpA family phage regulatory protein</fullName>
    </submittedName>
</protein>